<evidence type="ECO:0000256" key="1">
    <source>
        <dbReference type="ARBA" id="ARBA00012417"/>
    </source>
</evidence>
<evidence type="ECO:0000256" key="4">
    <source>
        <dbReference type="ARBA" id="ARBA00022705"/>
    </source>
</evidence>
<evidence type="ECO:0000256" key="7">
    <source>
        <dbReference type="ARBA" id="ARBA00049244"/>
    </source>
</evidence>
<dbReference type="Proteomes" id="UP000193900">
    <property type="component" value="Unassembled WGS sequence"/>
</dbReference>
<organism evidence="8 9">
    <name type="scientific">Roseisalinus antarcticus</name>
    <dbReference type="NCBI Taxonomy" id="254357"/>
    <lineage>
        <taxon>Bacteria</taxon>
        <taxon>Pseudomonadati</taxon>
        <taxon>Pseudomonadota</taxon>
        <taxon>Alphaproteobacteria</taxon>
        <taxon>Rhodobacterales</taxon>
        <taxon>Roseobacteraceae</taxon>
        <taxon>Roseisalinus</taxon>
    </lineage>
</organism>
<dbReference type="PANTHER" id="PTHR34388:SF1">
    <property type="entry name" value="DNA POLYMERASE III SUBUNIT DELTA"/>
    <property type="match status" value="1"/>
</dbReference>
<reference evidence="8 9" key="1">
    <citation type="submission" date="2017-03" db="EMBL/GenBank/DDBJ databases">
        <authorList>
            <person name="Afonso C.L."/>
            <person name="Miller P.J."/>
            <person name="Scott M.A."/>
            <person name="Spackman E."/>
            <person name="Goraichik I."/>
            <person name="Dimitrov K.M."/>
            <person name="Suarez D.L."/>
            <person name="Swayne D.E."/>
        </authorList>
    </citation>
    <scope>NUCLEOTIDE SEQUENCE [LARGE SCALE GENOMIC DNA]</scope>
    <source>
        <strain evidence="8 9">CECT 7023</strain>
    </source>
</reference>
<keyword evidence="9" id="KW-1185">Reference proteome</keyword>
<evidence type="ECO:0000256" key="5">
    <source>
        <dbReference type="ARBA" id="ARBA00022932"/>
    </source>
</evidence>
<name>A0A1Y5SKH4_9RHOB</name>
<gene>
    <name evidence="8" type="ORF">ROA7023_01722</name>
</gene>
<dbReference type="Gene3D" id="1.20.272.10">
    <property type="match status" value="1"/>
</dbReference>
<keyword evidence="4" id="KW-0235">DNA replication</keyword>
<dbReference type="GO" id="GO:0009360">
    <property type="term" value="C:DNA polymerase III complex"/>
    <property type="evidence" value="ECO:0007669"/>
    <property type="project" value="TreeGrafter"/>
</dbReference>
<keyword evidence="3" id="KW-0548">Nucleotidyltransferase</keyword>
<dbReference type="EMBL" id="FWFZ01000007">
    <property type="protein sequence ID" value="SLN42715.1"/>
    <property type="molecule type" value="Genomic_DNA"/>
</dbReference>
<keyword evidence="5" id="KW-0239">DNA-directed DNA polymerase</keyword>
<dbReference type="NCBIfam" id="TIGR01128">
    <property type="entry name" value="holA"/>
    <property type="match status" value="1"/>
</dbReference>
<dbReference type="InterPro" id="IPR027417">
    <property type="entry name" value="P-loop_NTPase"/>
</dbReference>
<comment type="catalytic activity">
    <reaction evidence="7">
        <text>DNA(n) + a 2'-deoxyribonucleoside 5'-triphosphate = DNA(n+1) + diphosphate</text>
        <dbReference type="Rhea" id="RHEA:22508"/>
        <dbReference type="Rhea" id="RHEA-COMP:17339"/>
        <dbReference type="Rhea" id="RHEA-COMP:17340"/>
        <dbReference type="ChEBI" id="CHEBI:33019"/>
        <dbReference type="ChEBI" id="CHEBI:61560"/>
        <dbReference type="ChEBI" id="CHEBI:173112"/>
        <dbReference type="EC" id="2.7.7.7"/>
    </reaction>
</comment>
<dbReference type="Gene3D" id="3.40.50.300">
    <property type="entry name" value="P-loop containing nucleotide triphosphate hydrolases"/>
    <property type="match status" value="1"/>
</dbReference>
<comment type="similarity">
    <text evidence="6">Belongs to the DNA polymerase HolA subunit family.</text>
</comment>
<dbReference type="GO" id="GO:0003887">
    <property type="term" value="F:DNA-directed DNA polymerase activity"/>
    <property type="evidence" value="ECO:0007669"/>
    <property type="project" value="UniProtKB-KW"/>
</dbReference>
<dbReference type="InterPro" id="IPR008921">
    <property type="entry name" value="DNA_pol3_clamp-load_cplx_C"/>
</dbReference>
<evidence type="ECO:0000313" key="8">
    <source>
        <dbReference type="EMBL" id="SLN42715.1"/>
    </source>
</evidence>
<dbReference type="GO" id="GO:0006261">
    <property type="term" value="P:DNA-templated DNA replication"/>
    <property type="evidence" value="ECO:0007669"/>
    <property type="project" value="TreeGrafter"/>
</dbReference>
<dbReference type="RefSeq" id="WP_085878595.1">
    <property type="nucleotide sequence ID" value="NZ_FWFZ01000007.1"/>
</dbReference>
<dbReference type="AlphaFoldDB" id="A0A1Y5SKH4"/>
<dbReference type="SUPFAM" id="SSF48019">
    <property type="entry name" value="post-AAA+ oligomerization domain-like"/>
    <property type="match status" value="1"/>
</dbReference>
<evidence type="ECO:0000256" key="3">
    <source>
        <dbReference type="ARBA" id="ARBA00022695"/>
    </source>
</evidence>
<dbReference type="InterPro" id="IPR005790">
    <property type="entry name" value="DNA_polIII_delta"/>
</dbReference>
<protein>
    <recommendedName>
        <fullName evidence="1">DNA-directed DNA polymerase</fullName>
        <ecNumber evidence="1">2.7.7.7</ecNumber>
    </recommendedName>
</protein>
<sequence>MKLSPREAPGYFRAPDPRRPGLLIYGGDTMRVASRRQEVIAALVGPEGESEMRLTRLPASDLRKDSAALLDAVKAQGFFPGQRAVFVEEATDTATQALSAALEDWREGDAVMVVTAGQLTARSSLRKLFEGHRTAYAVGIYDDPPGREEIARMLSDAGLDRLTSDAEAALGLLGRELPPGDFRQTLEKLALYKHGDRSEATAEEVQLVAPQAPDAALDDLLEVVASGKPREIGPMLRRLMAQGVLPVTLCIGALRHFRQLHTAASDPGGAGAGVGRLRPPVFGPRRDRIVRQAQHWGMYRLETALSVLTDTDLQLRSVSTAPQMALMERALIRLAMLAAQSR</sequence>
<dbReference type="OrthoDB" id="9804983at2"/>
<evidence type="ECO:0000256" key="6">
    <source>
        <dbReference type="ARBA" id="ARBA00034754"/>
    </source>
</evidence>
<dbReference type="EC" id="2.7.7.7" evidence="1"/>
<dbReference type="GO" id="GO:0003677">
    <property type="term" value="F:DNA binding"/>
    <property type="evidence" value="ECO:0007669"/>
    <property type="project" value="InterPro"/>
</dbReference>
<dbReference type="PANTHER" id="PTHR34388">
    <property type="entry name" value="DNA POLYMERASE III SUBUNIT DELTA"/>
    <property type="match status" value="1"/>
</dbReference>
<evidence type="ECO:0000256" key="2">
    <source>
        <dbReference type="ARBA" id="ARBA00022679"/>
    </source>
</evidence>
<keyword evidence="2" id="KW-0808">Transferase</keyword>
<proteinExistence type="inferred from homology"/>
<evidence type="ECO:0000313" key="9">
    <source>
        <dbReference type="Proteomes" id="UP000193900"/>
    </source>
</evidence>
<accession>A0A1Y5SKH4</accession>